<evidence type="ECO:0000256" key="5">
    <source>
        <dbReference type="ARBA" id="ARBA00022989"/>
    </source>
</evidence>
<evidence type="ECO:0000313" key="10">
    <source>
        <dbReference type="Proteomes" id="UP000622610"/>
    </source>
</evidence>
<dbReference type="GO" id="GO:0005886">
    <property type="term" value="C:plasma membrane"/>
    <property type="evidence" value="ECO:0007669"/>
    <property type="project" value="UniProtKB-SubCell"/>
</dbReference>
<feature type="transmembrane region" description="Helical" evidence="7">
    <location>
        <begin position="79"/>
        <end position="96"/>
    </location>
</feature>
<dbReference type="InterPro" id="IPR002656">
    <property type="entry name" value="Acyl_transf_3_dom"/>
</dbReference>
<feature type="transmembrane region" description="Helical" evidence="7">
    <location>
        <begin position="216"/>
        <end position="240"/>
    </location>
</feature>
<feature type="transmembrane region" description="Helical" evidence="7">
    <location>
        <begin position="280"/>
        <end position="299"/>
    </location>
</feature>
<evidence type="ECO:0000256" key="6">
    <source>
        <dbReference type="ARBA" id="ARBA00023136"/>
    </source>
</evidence>
<dbReference type="AlphaFoldDB" id="A0A917JI33"/>
<dbReference type="Pfam" id="PF01757">
    <property type="entry name" value="Acyl_transf_3"/>
    <property type="match status" value="1"/>
</dbReference>
<comment type="similarity">
    <text evidence="2">Belongs to the acyltransferase 3 family.</text>
</comment>
<feature type="transmembrane region" description="Helical" evidence="7">
    <location>
        <begin position="47"/>
        <end position="67"/>
    </location>
</feature>
<feature type="transmembrane region" description="Helical" evidence="7">
    <location>
        <begin position="184"/>
        <end position="204"/>
    </location>
</feature>
<feature type="transmembrane region" description="Helical" evidence="7">
    <location>
        <begin position="246"/>
        <end position="268"/>
    </location>
</feature>
<keyword evidence="10" id="KW-1185">Reference proteome</keyword>
<reference evidence="9" key="1">
    <citation type="journal article" date="2014" name="Int. J. Syst. Evol. Microbiol.">
        <title>Complete genome sequence of Corynebacterium casei LMG S-19264T (=DSM 44701T), isolated from a smear-ripened cheese.</title>
        <authorList>
            <consortium name="US DOE Joint Genome Institute (JGI-PGF)"/>
            <person name="Walter F."/>
            <person name="Albersmeier A."/>
            <person name="Kalinowski J."/>
            <person name="Ruckert C."/>
        </authorList>
    </citation>
    <scope>NUCLEOTIDE SEQUENCE</scope>
    <source>
        <strain evidence="9">CCM 8433</strain>
    </source>
</reference>
<sequence>MLKRVVYFDYLRIIATFAVIVLHVAARNIELFEINSLQWNVYVFYDSLVRFSVPIFIMISGALFLGTNYNLKTIFVKRIPRLVTAFIFWSLLYALINPNFIGLKEIVIETIKGHSHMWFLPMIIGLYISIPVLSLVSKNKLVLQYFISVSFVFSFVLPTLTILINDFGTPNLILITNSLNKTIALTNIGAVSGYFCYYVLGYYLSTKEIDTKIKKWIFVLGVFGILSTYLLTVKASVNIARLSVNYFANISVNVFLASVMVFILGKTYLNRFDNKIVRDLSRYTFGAFLVHALIISKIYEYFDFSTLSPVTSVPIISIIVFLISLLISFVLNKIPIVNKFIV</sequence>
<evidence type="ECO:0000256" key="4">
    <source>
        <dbReference type="ARBA" id="ARBA00022692"/>
    </source>
</evidence>
<protein>
    <submittedName>
        <fullName evidence="9">Membrane protein</fullName>
    </submittedName>
</protein>
<comment type="subcellular location">
    <subcellularLocation>
        <location evidence="1">Cell membrane</location>
        <topology evidence="1">Multi-pass membrane protein</topology>
    </subcellularLocation>
</comment>
<dbReference type="EMBL" id="BMDT01000010">
    <property type="protein sequence ID" value="GGI66327.1"/>
    <property type="molecule type" value="Genomic_DNA"/>
</dbReference>
<dbReference type="PANTHER" id="PTHR40074:SF2">
    <property type="entry name" value="O-ACETYLTRANSFERASE WECH"/>
    <property type="match status" value="1"/>
</dbReference>
<organism evidence="9 10">
    <name type="scientific">Enterococcus alcedinis</name>
    <dbReference type="NCBI Taxonomy" id="1274384"/>
    <lineage>
        <taxon>Bacteria</taxon>
        <taxon>Bacillati</taxon>
        <taxon>Bacillota</taxon>
        <taxon>Bacilli</taxon>
        <taxon>Lactobacillales</taxon>
        <taxon>Enterococcaceae</taxon>
        <taxon>Enterococcus</taxon>
    </lineage>
</organism>
<dbReference type="GO" id="GO:0016413">
    <property type="term" value="F:O-acetyltransferase activity"/>
    <property type="evidence" value="ECO:0007669"/>
    <property type="project" value="TreeGrafter"/>
</dbReference>
<feature type="domain" description="Acyltransferase 3" evidence="8">
    <location>
        <begin position="6"/>
        <end position="329"/>
    </location>
</feature>
<evidence type="ECO:0000259" key="8">
    <source>
        <dbReference type="Pfam" id="PF01757"/>
    </source>
</evidence>
<keyword evidence="6 7" id="KW-0472">Membrane</keyword>
<keyword evidence="5 7" id="KW-1133">Transmembrane helix</keyword>
<reference evidence="9" key="2">
    <citation type="submission" date="2020-09" db="EMBL/GenBank/DDBJ databases">
        <authorList>
            <person name="Sun Q."/>
            <person name="Sedlacek I."/>
        </authorList>
    </citation>
    <scope>NUCLEOTIDE SEQUENCE</scope>
    <source>
        <strain evidence="9">CCM 8433</strain>
    </source>
</reference>
<dbReference type="Proteomes" id="UP000622610">
    <property type="component" value="Unassembled WGS sequence"/>
</dbReference>
<evidence type="ECO:0000256" key="1">
    <source>
        <dbReference type="ARBA" id="ARBA00004651"/>
    </source>
</evidence>
<comment type="caution">
    <text evidence="9">The sequence shown here is derived from an EMBL/GenBank/DDBJ whole genome shotgun (WGS) entry which is preliminary data.</text>
</comment>
<dbReference type="PANTHER" id="PTHR40074">
    <property type="entry name" value="O-ACETYLTRANSFERASE WECH"/>
    <property type="match status" value="1"/>
</dbReference>
<evidence type="ECO:0000313" key="9">
    <source>
        <dbReference type="EMBL" id="GGI66327.1"/>
    </source>
</evidence>
<feature type="transmembrane region" description="Helical" evidence="7">
    <location>
        <begin position="311"/>
        <end position="331"/>
    </location>
</feature>
<feature type="transmembrane region" description="Helical" evidence="7">
    <location>
        <begin position="143"/>
        <end position="164"/>
    </location>
</feature>
<name>A0A917JI33_9ENTE</name>
<feature type="transmembrane region" description="Helical" evidence="7">
    <location>
        <begin position="7"/>
        <end position="27"/>
    </location>
</feature>
<gene>
    <name evidence="9" type="ORF">GCM10011482_19810</name>
</gene>
<evidence type="ECO:0000256" key="7">
    <source>
        <dbReference type="SAM" id="Phobius"/>
    </source>
</evidence>
<dbReference type="GO" id="GO:0009246">
    <property type="term" value="P:enterobacterial common antigen biosynthetic process"/>
    <property type="evidence" value="ECO:0007669"/>
    <property type="project" value="TreeGrafter"/>
</dbReference>
<accession>A0A917JI33</accession>
<evidence type="ECO:0000256" key="3">
    <source>
        <dbReference type="ARBA" id="ARBA00022475"/>
    </source>
</evidence>
<keyword evidence="4 7" id="KW-0812">Transmembrane</keyword>
<keyword evidence="3" id="KW-1003">Cell membrane</keyword>
<dbReference type="RefSeq" id="WP_188368158.1">
    <property type="nucleotide sequence ID" value="NZ_BMDT01000010.1"/>
</dbReference>
<proteinExistence type="inferred from homology"/>
<feature type="transmembrane region" description="Helical" evidence="7">
    <location>
        <begin position="116"/>
        <end position="136"/>
    </location>
</feature>
<evidence type="ECO:0000256" key="2">
    <source>
        <dbReference type="ARBA" id="ARBA00007400"/>
    </source>
</evidence>